<keyword evidence="2" id="KW-0645">Protease</keyword>
<dbReference type="Pfam" id="PF00179">
    <property type="entry name" value="UQ_con"/>
    <property type="match status" value="1"/>
</dbReference>
<dbReference type="InterPro" id="IPR043502">
    <property type="entry name" value="DNA/RNA_pol_sf"/>
</dbReference>
<dbReference type="Pfam" id="PF00665">
    <property type="entry name" value="rve"/>
    <property type="match status" value="1"/>
</dbReference>
<keyword evidence="3" id="KW-0808">Transferase</keyword>
<dbReference type="Pfam" id="PF22936">
    <property type="entry name" value="Pol_BBD"/>
    <property type="match status" value="1"/>
</dbReference>
<dbReference type="Gene3D" id="3.10.110.10">
    <property type="entry name" value="Ubiquitin Conjugating Enzyme"/>
    <property type="match status" value="1"/>
</dbReference>
<dbReference type="InterPro" id="IPR039537">
    <property type="entry name" value="Retrotran_Ty1/copia-like"/>
</dbReference>
<evidence type="ECO:0000256" key="7">
    <source>
        <dbReference type="ARBA" id="ARBA00022786"/>
    </source>
</evidence>
<keyword evidence="6" id="KW-0064">Aspartyl protease</keyword>
<evidence type="ECO:0000259" key="16">
    <source>
        <dbReference type="PROSITE" id="PS50158"/>
    </source>
</evidence>
<evidence type="ECO:0000256" key="11">
    <source>
        <dbReference type="PROSITE-ProRule" id="PRU00047"/>
    </source>
</evidence>
<keyword evidence="5" id="KW-0547">Nucleotide-binding</keyword>
<dbReference type="InterPro" id="IPR054722">
    <property type="entry name" value="PolX-like_BBD"/>
</dbReference>
<keyword evidence="9" id="KW-0067">ATP-binding</keyword>
<dbReference type="InterPro" id="IPR016135">
    <property type="entry name" value="UBQ-conjugating_enzyme/RWD"/>
</dbReference>
<accession>A0A6V7NYK1</accession>
<feature type="domain" description="UBC core" evidence="15">
    <location>
        <begin position="1122"/>
        <end position="1286"/>
    </location>
</feature>
<evidence type="ECO:0000259" key="15">
    <source>
        <dbReference type="PROSITE" id="PS50127"/>
    </source>
</evidence>
<dbReference type="SMART" id="SM00343">
    <property type="entry name" value="ZnF_C2HC"/>
    <property type="match status" value="1"/>
</dbReference>
<dbReference type="InterPro" id="IPR036875">
    <property type="entry name" value="Znf_CCHC_sf"/>
</dbReference>
<sequence length="1309" mass="149865">MATNRLEVDKFDGKRNFELWKLKVHDLLVQHGQYKALLGKDKKPEWMTDDECEEMDMKALATIRMCLADEVLFNIIGEKTALGLWAKLESLYQNKSITNRIFLKRRLYSLRIKEGTKVSDHLNVFNNIICELESIGEKMKDEDKAITLLCTLPDSYETLITSLSCTKEDSLNLDTVCGALLADELRKKVTLGSSKGETEALVVRGRYKERENMLKYFSRSKSKNRSKSRNQNDKRLCWFCGKSGHMKKDCLKRKGSNGGRDNGESRSSEQNSESNNEAHQVEETTSGVIDDEVLMAGSSSVFHQNWILDSGATHHMCPHRSWFITYEECDSGLISLSELDNKGYKFTGEGGVIKVSKGALVVMKGIRVGNLYKLLGSTMTDETYAATKMMTFLSIRLWHRRLGHMSEKGMMILVEKKLMPDITFSDSEFCEHCVYGKHHKRSFKAGSHTSKGILDYIHTDVWSSPTTSCGGANYYISFIDDFSRKVWVKFLKSKGEAFQAFKHFKAEVENLTGRRIKFFRSDNGLEYKSKEFELFCKENGISRHYTNPYDPQQNGVAERMNRTLMELARSMLSNAGLEHELWAEVVSMAYYLVNRSPSMSINGKTSEEVWFGTPCDYSNLKIFGCYAYALVPSCQRTKLNPRSRKCIFVGYTKGVKGYRLWDPVAHKIITSCDVHFDESNVLKKGVEHESIKEEEVRNDTQNFELPSSTFSPNEDIESEDTPIEYGEVDDQTHENSNEGESSHEDPNTFRALLVEQEEPCTFLEAINSIDAKHWKEAMEEEIVALHKNEAWNLVELPKSRKAIGCKWVYKIKRGTDGTIQRYRARLVAKGFAQKEGMDFFEVFAPVVKLVSIQLVLSFVAMNDLELEQLDVKTASLHGDLEAEVYMYQPQGFIEKDKEHLVCKLKKLLYGLKQASRQWYRKFDTFMLSRGFQRSKYDHCVYLKFFKDSTFVALVLYVDDMLIVCKDKLKINELKDELSKAFEVKDFGSARQILGMEIWRDRQNGTLSLLQKGFVEKLIYKFGMSKAKAVKTPFASHFKLSSEQSPKTKEEKKLMNRVSYSSVVGSLMFAMVCTCPDIAYACLPRTNRPRRRVTVINLFKLKGQKKEDTASANGRAPIKKQSAGELRLHKDITELNLPNTTTISFPNGKDDLMNFEISIRPDEGYYLGGKFLFTFQVSPSYPYEPPKVRCKTKVYHPNIDLEGNVCLNILREDWKPVLNVNTVIYGLNLLFMVLVIFKCVALFNLLKLSLKQPNDEDPLNHDAAAVLRNNPKMFEANVRRAMAGGYVGQIYFLDACKLWRLIPQVLAEHD</sequence>
<comment type="function">
    <text evidence="10">Accepts the ubiquitin-like protein NEDD8/RUB1 from the ECR1-AXR1 E1 complex and catalyzes its covalent attachment to other proteins.</text>
</comment>
<evidence type="ECO:0000256" key="2">
    <source>
        <dbReference type="ARBA" id="ARBA00022670"/>
    </source>
</evidence>
<dbReference type="PROSITE" id="PS50994">
    <property type="entry name" value="INTEGRASE"/>
    <property type="match status" value="1"/>
</dbReference>
<evidence type="ECO:0000256" key="4">
    <source>
        <dbReference type="ARBA" id="ARBA00022723"/>
    </source>
</evidence>
<dbReference type="GO" id="GO:0004190">
    <property type="term" value="F:aspartic-type endopeptidase activity"/>
    <property type="evidence" value="ECO:0007669"/>
    <property type="project" value="UniProtKB-KW"/>
</dbReference>
<dbReference type="PROSITE" id="PS50158">
    <property type="entry name" value="ZF_CCHC"/>
    <property type="match status" value="1"/>
</dbReference>
<dbReference type="GO" id="GO:0006508">
    <property type="term" value="P:proteolysis"/>
    <property type="evidence" value="ECO:0007669"/>
    <property type="project" value="UniProtKB-KW"/>
</dbReference>
<evidence type="ECO:0000256" key="1">
    <source>
        <dbReference type="ARBA" id="ARBA00005032"/>
    </source>
</evidence>
<keyword evidence="14" id="KW-0812">Transmembrane</keyword>
<dbReference type="Pfam" id="PF13976">
    <property type="entry name" value="gag_pre-integrs"/>
    <property type="match status" value="1"/>
</dbReference>
<feature type="domain" description="CCHC-type" evidence="16">
    <location>
        <begin position="237"/>
        <end position="250"/>
    </location>
</feature>
<evidence type="ECO:0008006" key="19">
    <source>
        <dbReference type="Google" id="ProtNLM"/>
    </source>
</evidence>
<comment type="pathway">
    <text evidence="1">Protein modification; protein neddylation.</text>
</comment>
<organism evidence="18">
    <name type="scientific">Ananas comosus var. bracteatus</name>
    <name type="common">red pineapple</name>
    <dbReference type="NCBI Taxonomy" id="296719"/>
    <lineage>
        <taxon>Eukaryota</taxon>
        <taxon>Viridiplantae</taxon>
        <taxon>Streptophyta</taxon>
        <taxon>Embryophyta</taxon>
        <taxon>Tracheophyta</taxon>
        <taxon>Spermatophyta</taxon>
        <taxon>Magnoliopsida</taxon>
        <taxon>Liliopsida</taxon>
        <taxon>Poales</taxon>
        <taxon>Bromeliaceae</taxon>
        <taxon>Bromelioideae</taxon>
        <taxon>Ananas</taxon>
    </lineage>
</organism>
<evidence type="ECO:0000259" key="17">
    <source>
        <dbReference type="PROSITE" id="PS50994"/>
    </source>
</evidence>
<feature type="active site" description="Glycyl thioester intermediate" evidence="12">
    <location>
        <position position="1205"/>
    </location>
</feature>
<evidence type="ECO:0000256" key="5">
    <source>
        <dbReference type="ARBA" id="ARBA00022741"/>
    </source>
</evidence>
<keyword evidence="4" id="KW-0479">Metal-binding</keyword>
<dbReference type="InterPro" id="IPR001878">
    <property type="entry name" value="Znf_CCHC"/>
</dbReference>
<feature type="region of interest" description="Disordered" evidence="13">
    <location>
        <begin position="688"/>
        <end position="718"/>
    </location>
</feature>
<dbReference type="GO" id="GO:0015074">
    <property type="term" value="P:DNA integration"/>
    <property type="evidence" value="ECO:0007669"/>
    <property type="project" value="InterPro"/>
</dbReference>
<dbReference type="SUPFAM" id="SSF57756">
    <property type="entry name" value="Retrovirus zinc finger-like domains"/>
    <property type="match status" value="1"/>
</dbReference>
<keyword evidence="11" id="KW-0862">Zinc</keyword>
<dbReference type="Pfam" id="PF07727">
    <property type="entry name" value="RVT_2"/>
    <property type="match status" value="1"/>
</dbReference>
<dbReference type="InterPro" id="IPR000608">
    <property type="entry name" value="UBC"/>
</dbReference>
<evidence type="ECO:0000313" key="18">
    <source>
        <dbReference type="EMBL" id="CAD1823619.1"/>
    </source>
</evidence>
<evidence type="ECO:0000256" key="9">
    <source>
        <dbReference type="ARBA" id="ARBA00022840"/>
    </source>
</evidence>
<dbReference type="InterPro" id="IPR023313">
    <property type="entry name" value="UBQ-conjugating_AS"/>
</dbReference>
<dbReference type="InterPro" id="IPR025724">
    <property type="entry name" value="GAG-pre-integrase_dom"/>
</dbReference>
<dbReference type="PROSITE" id="PS50127">
    <property type="entry name" value="UBC_2"/>
    <property type="match status" value="1"/>
</dbReference>
<dbReference type="GO" id="GO:0003676">
    <property type="term" value="F:nucleic acid binding"/>
    <property type="evidence" value="ECO:0007669"/>
    <property type="project" value="InterPro"/>
</dbReference>
<dbReference type="PANTHER" id="PTHR42648">
    <property type="entry name" value="TRANSPOSASE, PUTATIVE-RELATED"/>
    <property type="match status" value="1"/>
</dbReference>
<feature type="domain" description="Integrase catalytic" evidence="17">
    <location>
        <begin position="444"/>
        <end position="614"/>
    </location>
</feature>
<dbReference type="PROSITE" id="PS00183">
    <property type="entry name" value="UBC_1"/>
    <property type="match status" value="1"/>
</dbReference>
<dbReference type="GO" id="GO:0005524">
    <property type="term" value="F:ATP binding"/>
    <property type="evidence" value="ECO:0007669"/>
    <property type="project" value="UniProtKB-KW"/>
</dbReference>
<evidence type="ECO:0000256" key="8">
    <source>
        <dbReference type="ARBA" id="ARBA00022801"/>
    </source>
</evidence>
<dbReference type="InterPro" id="IPR001584">
    <property type="entry name" value="Integrase_cat-core"/>
</dbReference>
<feature type="compositionally biased region" description="Low complexity" evidence="13">
    <location>
        <begin position="268"/>
        <end position="277"/>
    </location>
</feature>
<dbReference type="FunFam" id="3.10.110.10:FF:000005">
    <property type="entry name" value="NEDD8-conjugating enzyme Ubc12"/>
    <property type="match status" value="1"/>
</dbReference>
<dbReference type="Gene3D" id="3.30.420.10">
    <property type="entry name" value="Ribonuclease H-like superfamily/Ribonuclease H"/>
    <property type="match status" value="1"/>
</dbReference>
<evidence type="ECO:0000256" key="3">
    <source>
        <dbReference type="ARBA" id="ARBA00022679"/>
    </source>
</evidence>
<evidence type="ECO:0000256" key="13">
    <source>
        <dbReference type="SAM" id="MobiDB-lite"/>
    </source>
</evidence>
<gene>
    <name evidence="18" type="ORF">CB5_LOCUS6830</name>
</gene>
<evidence type="ECO:0000256" key="6">
    <source>
        <dbReference type="ARBA" id="ARBA00022750"/>
    </source>
</evidence>
<evidence type="ECO:0000256" key="12">
    <source>
        <dbReference type="PROSITE-ProRule" id="PRU10133"/>
    </source>
</evidence>
<dbReference type="InterPro" id="IPR012337">
    <property type="entry name" value="RNaseH-like_sf"/>
</dbReference>
<dbReference type="SUPFAM" id="SSF56672">
    <property type="entry name" value="DNA/RNA polymerases"/>
    <property type="match status" value="1"/>
</dbReference>
<keyword evidence="14" id="KW-1133">Transmembrane helix</keyword>
<dbReference type="GO" id="GO:0008270">
    <property type="term" value="F:zinc ion binding"/>
    <property type="evidence" value="ECO:0007669"/>
    <property type="project" value="UniProtKB-KW"/>
</dbReference>
<dbReference type="SUPFAM" id="SSF53098">
    <property type="entry name" value="Ribonuclease H-like"/>
    <property type="match status" value="1"/>
</dbReference>
<evidence type="ECO:0000256" key="14">
    <source>
        <dbReference type="SAM" id="Phobius"/>
    </source>
</evidence>
<name>A0A6V7NYK1_ANACO</name>
<dbReference type="InterPro" id="IPR057670">
    <property type="entry name" value="SH3_retrovirus"/>
</dbReference>
<protein>
    <recommendedName>
        <fullName evidence="19">Retrovirus-related Pol polyprotein from transposon TNT 1-94</fullName>
    </recommendedName>
</protein>
<dbReference type="InterPro" id="IPR013103">
    <property type="entry name" value="RVT_2"/>
</dbReference>
<keyword evidence="11" id="KW-0863">Zinc-finger</keyword>
<dbReference type="CDD" id="cd23794">
    <property type="entry name" value="UBCc_UBE2F_UBE2M"/>
    <property type="match status" value="1"/>
</dbReference>
<dbReference type="Pfam" id="PF14223">
    <property type="entry name" value="Retrotran_gag_2"/>
    <property type="match status" value="1"/>
</dbReference>
<dbReference type="EMBL" id="LR862143">
    <property type="protein sequence ID" value="CAD1823619.1"/>
    <property type="molecule type" value="Genomic_DNA"/>
</dbReference>
<keyword evidence="8" id="KW-0378">Hydrolase</keyword>
<dbReference type="Gene3D" id="4.10.60.10">
    <property type="entry name" value="Zinc finger, CCHC-type"/>
    <property type="match status" value="1"/>
</dbReference>
<dbReference type="PANTHER" id="PTHR42648:SF28">
    <property type="entry name" value="TRANSPOSON-ENCODED PROTEIN WITH RIBONUCLEASE H-LIKE AND RETROVIRUS ZINC FINGER-LIKE DOMAINS"/>
    <property type="match status" value="1"/>
</dbReference>
<dbReference type="Pfam" id="PF25597">
    <property type="entry name" value="SH3_retrovirus"/>
    <property type="match status" value="1"/>
</dbReference>
<feature type="region of interest" description="Disordered" evidence="13">
    <location>
        <begin position="250"/>
        <end position="284"/>
    </location>
</feature>
<keyword evidence="7" id="KW-0833">Ubl conjugation pathway</keyword>
<feature type="compositionally biased region" description="Polar residues" evidence="13">
    <location>
        <begin position="699"/>
        <end position="712"/>
    </location>
</feature>
<proteinExistence type="predicted"/>
<dbReference type="SUPFAM" id="SSF54495">
    <property type="entry name" value="UBC-like"/>
    <property type="match status" value="1"/>
</dbReference>
<dbReference type="SMART" id="SM00212">
    <property type="entry name" value="UBCc"/>
    <property type="match status" value="1"/>
</dbReference>
<evidence type="ECO:0000256" key="10">
    <source>
        <dbReference type="ARBA" id="ARBA00058311"/>
    </source>
</evidence>
<feature type="transmembrane region" description="Helical" evidence="14">
    <location>
        <begin position="1222"/>
        <end position="1245"/>
    </location>
</feature>
<dbReference type="InterPro" id="IPR036397">
    <property type="entry name" value="RNaseH_sf"/>
</dbReference>
<reference evidence="18" key="1">
    <citation type="submission" date="2020-07" db="EMBL/GenBank/DDBJ databases">
        <authorList>
            <person name="Lin J."/>
        </authorList>
    </citation>
    <scope>NUCLEOTIDE SEQUENCE</scope>
</reference>
<keyword evidence="14" id="KW-0472">Membrane</keyword>
<feature type="compositionally biased region" description="Basic and acidic residues" evidence="13">
    <location>
        <begin position="688"/>
        <end position="698"/>
    </location>
</feature>
<dbReference type="GO" id="GO:0019788">
    <property type="term" value="F:NEDD8 transferase activity"/>
    <property type="evidence" value="ECO:0007669"/>
    <property type="project" value="UniProtKB-ARBA"/>
</dbReference>